<reference evidence="2" key="1">
    <citation type="journal article" date="2020" name="bioRxiv">
        <title>Chromosome-level reference genome of the European wasp spider Argiope bruennichi: a resource for studies on range expansion and evolutionary adaptation.</title>
        <authorList>
            <person name="Sheffer M.M."/>
            <person name="Hoppe A."/>
            <person name="Krehenwinkel H."/>
            <person name="Uhl G."/>
            <person name="Kuss A.W."/>
            <person name="Jensen L."/>
            <person name="Jensen C."/>
            <person name="Gillespie R.G."/>
            <person name="Hoff K.J."/>
            <person name="Prost S."/>
        </authorList>
    </citation>
    <scope>NUCLEOTIDE SEQUENCE</scope>
</reference>
<evidence type="ECO:0000256" key="1">
    <source>
        <dbReference type="SAM" id="Phobius"/>
    </source>
</evidence>
<name>A0A8T0G245_ARGBR</name>
<dbReference type="Proteomes" id="UP000807504">
    <property type="component" value="Unassembled WGS sequence"/>
</dbReference>
<sequence length="71" mass="8266">MANEKDKSVAHCFLYQIPRTEKDMRFEFETDFKQGKCLTLWKVHAMNRSLIITTLGSLLTYGILIENLGKK</sequence>
<keyword evidence="1" id="KW-0812">Transmembrane</keyword>
<keyword evidence="3" id="KW-1185">Reference proteome</keyword>
<evidence type="ECO:0000313" key="2">
    <source>
        <dbReference type="EMBL" id="KAF8797012.1"/>
    </source>
</evidence>
<gene>
    <name evidence="2" type="ORF">HNY73_001328</name>
</gene>
<feature type="transmembrane region" description="Helical" evidence="1">
    <location>
        <begin position="50"/>
        <end position="69"/>
    </location>
</feature>
<accession>A0A8T0G245</accession>
<organism evidence="2 3">
    <name type="scientific">Argiope bruennichi</name>
    <name type="common">Wasp spider</name>
    <name type="synonym">Aranea bruennichi</name>
    <dbReference type="NCBI Taxonomy" id="94029"/>
    <lineage>
        <taxon>Eukaryota</taxon>
        <taxon>Metazoa</taxon>
        <taxon>Ecdysozoa</taxon>
        <taxon>Arthropoda</taxon>
        <taxon>Chelicerata</taxon>
        <taxon>Arachnida</taxon>
        <taxon>Araneae</taxon>
        <taxon>Araneomorphae</taxon>
        <taxon>Entelegynae</taxon>
        <taxon>Araneoidea</taxon>
        <taxon>Araneidae</taxon>
        <taxon>Argiope</taxon>
    </lineage>
</organism>
<reference evidence="2" key="2">
    <citation type="submission" date="2020-06" db="EMBL/GenBank/DDBJ databases">
        <authorList>
            <person name="Sheffer M."/>
        </authorList>
    </citation>
    <scope>NUCLEOTIDE SEQUENCE</scope>
</reference>
<protein>
    <submittedName>
        <fullName evidence="2">Uncharacterized protein</fullName>
    </submittedName>
</protein>
<comment type="caution">
    <text evidence="2">The sequence shown here is derived from an EMBL/GenBank/DDBJ whole genome shotgun (WGS) entry which is preliminary data.</text>
</comment>
<evidence type="ECO:0000313" key="3">
    <source>
        <dbReference type="Proteomes" id="UP000807504"/>
    </source>
</evidence>
<dbReference type="AlphaFoldDB" id="A0A8T0G245"/>
<keyword evidence="1" id="KW-0472">Membrane</keyword>
<proteinExistence type="predicted"/>
<dbReference type="EMBL" id="JABXBU010000001">
    <property type="protein sequence ID" value="KAF8797012.1"/>
    <property type="molecule type" value="Genomic_DNA"/>
</dbReference>
<keyword evidence="1" id="KW-1133">Transmembrane helix</keyword>